<dbReference type="EMBL" id="PVTY01000009">
    <property type="protein sequence ID" value="PRZ15245.1"/>
    <property type="molecule type" value="Genomic_DNA"/>
</dbReference>
<dbReference type="OrthoDB" id="2426596at2"/>
<dbReference type="AlphaFoldDB" id="A0A2T0YJ72"/>
<protein>
    <submittedName>
        <fullName evidence="1">Uncharacterized protein</fullName>
    </submittedName>
</protein>
<proteinExistence type="predicted"/>
<reference evidence="1 2" key="1">
    <citation type="submission" date="2018-03" db="EMBL/GenBank/DDBJ databases">
        <title>Comparative analysis of microorganisms from saline springs in Andes Mountain Range, Colombia.</title>
        <authorList>
            <person name="Rubin E."/>
        </authorList>
    </citation>
    <scope>NUCLEOTIDE SEQUENCE [LARGE SCALE GENOMIC DNA]</scope>
    <source>
        <strain evidence="1 2">CG 35</strain>
    </source>
</reference>
<name>A0A2T0YJ72_9MICC</name>
<dbReference type="Proteomes" id="UP000238217">
    <property type="component" value="Unassembled WGS sequence"/>
</dbReference>
<comment type="caution">
    <text evidence="1">The sequence shown here is derived from an EMBL/GenBank/DDBJ whole genome shotgun (WGS) entry which is preliminary data.</text>
</comment>
<organism evidence="1 2">
    <name type="scientific">Nesterenkonia sandarakina</name>
    <dbReference type="NCBI Taxonomy" id="272918"/>
    <lineage>
        <taxon>Bacteria</taxon>
        <taxon>Bacillati</taxon>
        <taxon>Actinomycetota</taxon>
        <taxon>Actinomycetes</taxon>
        <taxon>Micrococcales</taxon>
        <taxon>Micrococcaceae</taxon>
        <taxon>Nesterenkonia</taxon>
    </lineage>
</organism>
<sequence>MTRAFSWVPDVGRGEWLRSMEAEPFSSLFSVVPRGFEMYARVFHPVERDRPRATRSWHAIEASTCFDDAADIWALLETERCTWSAAAASFGTTMHAEAQYARLIRYVSGEEVGAVSEDGWRYGEPSEGALDASTLTAASQVLARHTATPHAGIAAIWEGWGGLVSSAGSKRYLAMRSLQMSLPRLAPRAPKSGTGVLAPDIAAGPRFDLHGDTGRSYVLFEAGAADFADPRWPARAPWTDDADWVPSPSIFWPEDHSWVLATEIDYDSTLIAGTAALISDLVRTPGLEVLVIHPNADLTWDGDSVNRPA</sequence>
<keyword evidence="2" id="KW-1185">Reference proteome</keyword>
<dbReference type="RefSeq" id="WP_106123154.1">
    <property type="nucleotide sequence ID" value="NZ_PVTY01000009.1"/>
</dbReference>
<accession>A0A2T0YJ72</accession>
<evidence type="ECO:0000313" key="1">
    <source>
        <dbReference type="EMBL" id="PRZ15245.1"/>
    </source>
</evidence>
<gene>
    <name evidence="1" type="ORF">BCL67_109166</name>
</gene>
<evidence type="ECO:0000313" key="2">
    <source>
        <dbReference type="Proteomes" id="UP000238217"/>
    </source>
</evidence>